<dbReference type="Proteomes" id="UP000422764">
    <property type="component" value="Chromosome"/>
</dbReference>
<evidence type="ECO:0000313" key="2">
    <source>
        <dbReference type="Proteomes" id="UP000422764"/>
    </source>
</evidence>
<dbReference type="EMBL" id="CP046522">
    <property type="protein sequence ID" value="QGU93878.1"/>
    <property type="molecule type" value="Genomic_DNA"/>
</dbReference>
<sequence length="80" mass="9010">MVLHDIMKYIESEYGIINSTPCEICGGSYIAENLEVHVVDDIPYDVCICVCSECGHEKAFSFCAPFINDELFKTAKKTMH</sequence>
<gene>
    <name evidence="1" type="ORF">GOM49_00920</name>
</gene>
<dbReference type="AlphaFoldDB" id="A0A6I6F0K4"/>
<reference evidence="1 2" key="1">
    <citation type="submission" date="2019-12" db="EMBL/GenBank/DDBJ databases">
        <title>Genome sequenceing of Clostridium bovifaecis.</title>
        <authorList>
            <person name="Yao Y."/>
        </authorList>
    </citation>
    <scope>NUCLEOTIDE SEQUENCE [LARGE SCALE GENOMIC DNA]</scope>
    <source>
        <strain evidence="1 2">BXX</strain>
    </source>
</reference>
<accession>A0A6I6F0K4</accession>
<proteinExistence type="predicted"/>
<evidence type="ECO:0000313" key="1">
    <source>
        <dbReference type="EMBL" id="QGU93878.1"/>
    </source>
</evidence>
<protein>
    <submittedName>
        <fullName evidence="1">Metal-binding protein</fullName>
    </submittedName>
</protein>
<organism evidence="1 2">
    <name type="scientific">Clostridium bovifaecis</name>
    <dbReference type="NCBI Taxonomy" id="2184719"/>
    <lineage>
        <taxon>Bacteria</taxon>
        <taxon>Bacillati</taxon>
        <taxon>Bacillota</taxon>
        <taxon>Clostridia</taxon>
        <taxon>Eubacteriales</taxon>
        <taxon>Clostridiaceae</taxon>
        <taxon>Clostridium</taxon>
    </lineage>
</organism>
<name>A0A6I6F0K4_9CLOT</name>
<keyword evidence="2" id="KW-1185">Reference proteome</keyword>